<reference evidence="14" key="3">
    <citation type="submission" date="2025-08" db="UniProtKB">
        <authorList>
            <consortium name="RefSeq"/>
        </authorList>
    </citation>
    <scope>IDENTIFICATION</scope>
</reference>
<dbReference type="GO" id="GO:0006811">
    <property type="term" value="P:monoatomic ion transport"/>
    <property type="evidence" value="ECO:0007669"/>
    <property type="project" value="UniProtKB-KW"/>
</dbReference>
<dbReference type="AlphaFoldDB" id="A0A8B6X1F5"/>
<proteinExistence type="predicted"/>
<dbReference type="Gene3D" id="2.40.160.10">
    <property type="entry name" value="Porin"/>
    <property type="match status" value="1"/>
</dbReference>
<evidence type="ECO:0000256" key="4">
    <source>
        <dbReference type="ARBA" id="ARBA00022452"/>
    </source>
</evidence>
<dbReference type="GO" id="GO:0009279">
    <property type="term" value="C:cell outer membrane"/>
    <property type="evidence" value="ECO:0007669"/>
    <property type="project" value="UniProtKB-SubCell"/>
</dbReference>
<evidence type="ECO:0000313" key="13">
    <source>
        <dbReference type="Proteomes" id="UP000675920"/>
    </source>
</evidence>
<evidence type="ECO:0000256" key="5">
    <source>
        <dbReference type="ARBA" id="ARBA00022692"/>
    </source>
</evidence>
<dbReference type="PANTHER" id="PTHR34501">
    <property type="entry name" value="PROTEIN YDDL-RELATED"/>
    <property type="match status" value="1"/>
</dbReference>
<dbReference type="Proteomes" id="UP000675920">
    <property type="component" value="Unplaced"/>
</dbReference>
<protein>
    <submittedName>
        <fullName evidence="14">Porin</fullName>
    </submittedName>
</protein>
<sequence length="373" mass="38637">MKKSLLALAVLGTFGGAAFAQSTVTLYGIADAYYQNLDNGPKTTNRIDSGGLSGSRIGVRGSEDLGNGTSAIFTIEGGINLDDGSNAQGAVWGRQSFVGLKGNFGQATIGRHQTPLYDIVVNYGGAGNGQSIGAASNVFAFANGTPYTTTATVVTAPIARANNSVKYISPNFSGLTLTAFAAFGENTNNGVKTTAGNTLAGAAEYKIGAFAASALYQETKANPTTAVSVDKVRTVAVGASYNFGVVKPYVLYQDNKTSNFASYASTPATTTKSLSNYYVDLGISAPLGAGALTVDYAFLNNRNDQGVIGENGDAKSAGLRYDYSLSKRTTTYAGIQKIWNDSQSAYSLGGTASLASARGQDPRTIFLGARHTF</sequence>
<keyword evidence="9" id="KW-0472">Membrane</keyword>
<keyword evidence="3" id="KW-0813">Transport</keyword>
<dbReference type="GO" id="GO:0046930">
    <property type="term" value="C:pore complex"/>
    <property type="evidence" value="ECO:0007669"/>
    <property type="project" value="UniProtKB-KW"/>
</dbReference>
<evidence type="ECO:0000256" key="8">
    <source>
        <dbReference type="ARBA" id="ARBA00023114"/>
    </source>
</evidence>
<dbReference type="SUPFAM" id="SSF56935">
    <property type="entry name" value="Porins"/>
    <property type="match status" value="1"/>
</dbReference>
<organism evidence="13 14">
    <name type="scientific">Derxia gummosa DSM 723</name>
    <dbReference type="NCBI Taxonomy" id="1121388"/>
    <lineage>
        <taxon>Bacteria</taxon>
        <taxon>Pseudomonadati</taxon>
        <taxon>Pseudomonadota</taxon>
        <taxon>Betaproteobacteria</taxon>
        <taxon>Burkholderiales</taxon>
        <taxon>Alcaligenaceae</taxon>
        <taxon>Derxia</taxon>
    </lineage>
</organism>
<evidence type="ECO:0000256" key="7">
    <source>
        <dbReference type="ARBA" id="ARBA00023065"/>
    </source>
</evidence>
<dbReference type="CDD" id="cd00342">
    <property type="entry name" value="gram_neg_porins"/>
    <property type="match status" value="1"/>
</dbReference>
<evidence type="ECO:0000256" key="9">
    <source>
        <dbReference type="ARBA" id="ARBA00023136"/>
    </source>
</evidence>
<comment type="subunit">
    <text evidence="2">Homotrimer.</text>
</comment>
<evidence type="ECO:0000313" key="14">
    <source>
        <dbReference type="RefSeq" id="WP_028310463.1"/>
    </source>
</evidence>
<keyword evidence="13" id="KW-1185">Reference proteome</keyword>
<dbReference type="PANTHER" id="PTHR34501:SF9">
    <property type="entry name" value="MAJOR OUTER MEMBRANE PROTEIN P.IA"/>
    <property type="match status" value="1"/>
</dbReference>
<evidence type="ECO:0000256" key="3">
    <source>
        <dbReference type="ARBA" id="ARBA00022448"/>
    </source>
</evidence>
<keyword evidence="7" id="KW-0406">Ion transport</keyword>
<dbReference type="OrthoDB" id="6975458at2"/>
<dbReference type="GO" id="GO:0015288">
    <property type="term" value="F:porin activity"/>
    <property type="evidence" value="ECO:0007669"/>
    <property type="project" value="UniProtKB-KW"/>
</dbReference>
<reference evidence="14" key="1">
    <citation type="journal article" date="2019" name="Subcell. Biochem.">
        <title>Outer Membrane Porins.</title>
        <authorList>
            <person name="Masi M."/>
            <person name="Winterhalter M."/>
            <person name="Pages J.M."/>
        </authorList>
    </citation>
    <scope>NUCLEOTIDE SEQUENCE</scope>
</reference>
<feature type="chain" id="PRO_5034989006" evidence="11">
    <location>
        <begin position="21"/>
        <end position="373"/>
    </location>
</feature>
<keyword evidence="4" id="KW-1134">Transmembrane beta strand</keyword>
<dbReference type="PRINTS" id="PR00184">
    <property type="entry name" value="NEISSPPORIN"/>
</dbReference>
<keyword evidence="10" id="KW-0998">Cell outer membrane</keyword>
<keyword evidence="6 11" id="KW-0732">Signal</keyword>
<name>A0A8B6X1F5_9BURK</name>
<dbReference type="InterPro" id="IPR050298">
    <property type="entry name" value="Gram-neg_bact_OMP"/>
</dbReference>
<accession>A0A8B6X1F5</accession>
<comment type="subcellular location">
    <subcellularLocation>
        <location evidence="1">Cell outer membrane</location>
        <topology evidence="1">Multi-pass membrane protein</topology>
    </subcellularLocation>
</comment>
<evidence type="ECO:0000256" key="10">
    <source>
        <dbReference type="ARBA" id="ARBA00023237"/>
    </source>
</evidence>
<evidence type="ECO:0000256" key="1">
    <source>
        <dbReference type="ARBA" id="ARBA00004571"/>
    </source>
</evidence>
<dbReference type="InterPro" id="IPR033900">
    <property type="entry name" value="Gram_neg_porin_domain"/>
</dbReference>
<evidence type="ECO:0000259" key="12">
    <source>
        <dbReference type="Pfam" id="PF13609"/>
    </source>
</evidence>
<keyword evidence="5" id="KW-0812">Transmembrane</keyword>
<evidence type="ECO:0000256" key="11">
    <source>
        <dbReference type="SAM" id="SignalP"/>
    </source>
</evidence>
<dbReference type="Pfam" id="PF13609">
    <property type="entry name" value="Porin_4"/>
    <property type="match status" value="1"/>
</dbReference>
<dbReference type="RefSeq" id="WP_028310463.1">
    <property type="nucleotide sequence ID" value="NZ_AXWS01000007.1"/>
</dbReference>
<dbReference type="InterPro" id="IPR002299">
    <property type="entry name" value="Porin_Neis"/>
</dbReference>
<evidence type="ECO:0000256" key="2">
    <source>
        <dbReference type="ARBA" id="ARBA00011233"/>
    </source>
</evidence>
<dbReference type="InterPro" id="IPR023614">
    <property type="entry name" value="Porin_dom_sf"/>
</dbReference>
<feature type="signal peptide" evidence="11">
    <location>
        <begin position="1"/>
        <end position="20"/>
    </location>
</feature>
<keyword evidence="8" id="KW-0626">Porin</keyword>
<feature type="domain" description="Porin" evidence="12">
    <location>
        <begin position="7"/>
        <end position="341"/>
    </location>
</feature>
<reference evidence="14" key="2">
    <citation type="journal article" date="2020" name="Nat. Rev. Microbiol.">
        <title>Porins and small-molecule translocation across the outer membrane of Gram-negative bacteria.</title>
        <authorList>
            <person name="Vergalli J."/>
            <person name="Bodrenko I.V."/>
            <person name="Masi M."/>
            <person name="Moynie L."/>
            <person name="Acosta-Gutierrez S."/>
            <person name="Naismith J.H."/>
            <person name="Davin-Regli A."/>
            <person name="Ceccarelli M."/>
            <person name="van den Berg B."/>
            <person name="Winterhalter M."/>
            <person name="Pages J.M."/>
        </authorList>
    </citation>
    <scope>NUCLEOTIDE SEQUENCE</scope>
</reference>
<evidence type="ECO:0000256" key="6">
    <source>
        <dbReference type="ARBA" id="ARBA00022729"/>
    </source>
</evidence>